<evidence type="ECO:0000259" key="4">
    <source>
        <dbReference type="PROSITE" id="PS51783"/>
    </source>
</evidence>
<dbReference type="Pfam" id="PF02138">
    <property type="entry name" value="Beach"/>
    <property type="match status" value="1"/>
</dbReference>
<dbReference type="PROSITE" id="PS50197">
    <property type="entry name" value="BEACH"/>
    <property type="match status" value="1"/>
</dbReference>
<dbReference type="InterPro" id="IPR011989">
    <property type="entry name" value="ARM-like"/>
</dbReference>
<dbReference type="InterPro" id="IPR036372">
    <property type="entry name" value="BEACH_dom_sf"/>
</dbReference>
<evidence type="ECO:0000256" key="1">
    <source>
        <dbReference type="ARBA" id="ARBA00022574"/>
    </source>
</evidence>
<evidence type="ECO:0000313" key="6">
    <source>
        <dbReference type="Proteomes" id="UP000036987"/>
    </source>
</evidence>
<feature type="domain" description="BEACH" evidence="3">
    <location>
        <begin position="2589"/>
        <end position="2827"/>
    </location>
</feature>
<dbReference type="CDD" id="cd06071">
    <property type="entry name" value="Beach"/>
    <property type="match status" value="1"/>
</dbReference>
<dbReference type="OrthoDB" id="26681at2759"/>
<dbReference type="Gene3D" id="1.25.10.10">
    <property type="entry name" value="Leucine-rich Repeat Variant"/>
    <property type="match status" value="1"/>
</dbReference>
<proteinExistence type="predicted"/>
<dbReference type="SUPFAM" id="SSF49899">
    <property type="entry name" value="Concanavalin A-like lectins/glucanases"/>
    <property type="match status" value="1"/>
</dbReference>
<dbReference type="InterPro" id="IPR011993">
    <property type="entry name" value="PH-like_dom_sf"/>
</dbReference>
<evidence type="ECO:0000259" key="3">
    <source>
        <dbReference type="PROSITE" id="PS50197"/>
    </source>
</evidence>
<dbReference type="InterPro" id="IPR000409">
    <property type="entry name" value="BEACH_dom"/>
</dbReference>
<reference evidence="6" key="1">
    <citation type="journal article" date="2016" name="Nature">
        <title>The genome of the seagrass Zostera marina reveals angiosperm adaptation to the sea.</title>
        <authorList>
            <person name="Olsen J.L."/>
            <person name="Rouze P."/>
            <person name="Verhelst B."/>
            <person name="Lin Y.-C."/>
            <person name="Bayer T."/>
            <person name="Collen J."/>
            <person name="Dattolo E."/>
            <person name="De Paoli E."/>
            <person name="Dittami S."/>
            <person name="Maumus F."/>
            <person name="Michel G."/>
            <person name="Kersting A."/>
            <person name="Lauritano C."/>
            <person name="Lohaus R."/>
            <person name="Toepel M."/>
            <person name="Tonon T."/>
            <person name="Vanneste K."/>
            <person name="Amirebrahimi M."/>
            <person name="Brakel J."/>
            <person name="Bostroem C."/>
            <person name="Chovatia M."/>
            <person name="Grimwood J."/>
            <person name="Jenkins J.W."/>
            <person name="Jueterbock A."/>
            <person name="Mraz A."/>
            <person name="Stam W.T."/>
            <person name="Tice H."/>
            <person name="Bornberg-Bauer E."/>
            <person name="Green P.J."/>
            <person name="Pearson G.A."/>
            <person name="Procaccini G."/>
            <person name="Duarte C.M."/>
            <person name="Schmutz J."/>
            <person name="Reusch T.B.H."/>
            <person name="Van de Peer Y."/>
        </authorList>
    </citation>
    <scope>NUCLEOTIDE SEQUENCE [LARGE SCALE GENOMIC DNA]</scope>
    <source>
        <strain evidence="6">cv. Finnish</strain>
    </source>
</reference>
<evidence type="ECO:0000256" key="2">
    <source>
        <dbReference type="ARBA" id="ARBA00022737"/>
    </source>
</evidence>
<comment type="caution">
    <text evidence="5">The sequence shown here is derived from an EMBL/GenBank/DDBJ whole genome shotgun (WGS) entry which is preliminary data.</text>
</comment>
<dbReference type="SUPFAM" id="SSF50729">
    <property type="entry name" value="PH domain-like"/>
    <property type="match status" value="1"/>
</dbReference>
<dbReference type="InterPro" id="IPR023362">
    <property type="entry name" value="PH-BEACH_dom"/>
</dbReference>
<evidence type="ECO:0000313" key="5">
    <source>
        <dbReference type="EMBL" id="KMZ63364.1"/>
    </source>
</evidence>
<dbReference type="Gene3D" id="2.30.29.30">
    <property type="entry name" value="Pleckstrin-homology domain (PH domain)/Phosphotyrosine-binding domain (PTB)"/>
    <property type="match status" value="1"/>
</dbReference>
<feature type="non-terminal residue" evidence="5">
    <location>
        <position position="2827"/>
    </location>
</feature>
<dbReference type="InterPro" id="IPR016024">
    <property type="entry name" value="ARM-type_fold"/>
</dbReference>
<dbReference type="PANTHER" id="PTHR46108">
    <property type="entry name" value="BLUE CHEESE"/>
    <property type="match status" value="1"/>
</dbReference>
<keyword evidence="1" id="KW-0853">WD repeat</keyword>
<sequence length="2827" mass="318437">MAGSIRLKEDIHNSNGYQFLVQFALVLSDLHKNQALPSAYSVTTSEESSVLNLPKTSYKHEQRDYTDTDNISLQNLSPVLFRLLDVLVNLVQTGSSDLSSSCGKKGLKTTCGNLAGPYRSSTQSFVRTIEESWDKENAKVQDLKAIEMLQDIFLTSNSTELQAEVLERMFKIFSCHLDNYKLCQKVRTVPLFISKMTSLPASLQEIIFKILEYAVTAINCVPEQELLSLCYLLHSPITSSLKHAILSFFVKILSFDRQYKKILPEVGVLEVLIDDLKQHKLMTCVYSMGKNSVDLENIGSDIYKKYDNRDEFRSSPHLLGHVPEKFLMFEDKATVDIAWDCLSSLLKKSDANQSSFRSANGFTLVLPLLISDIHRSGVLRILSSLIIEDTKQVHTEELGILIEILKSGMITNELGSQYKLLNDAKCDILEALWRILGSNISTQRVFGDSTGFSLLLTTLNSFQIEVDFEDFHSSLQSKMKVVSCLLRVMTAAVCNNAINRLRLHAVISTHTFYDLLRESGLLSMDWENQVIQLMLEIALEIVIPPCNVSQVGNSLPSNVGDTFLSNSSSGTFWPDKERVYSGSAIGVLIRSLSLFTPKPQLDLLIFIQKLALVGPFNQESLTSVGCVGILLDTLSTFLKGSSSLLAHALQLIQILGAYRLSTSELRVLVRYILQMKSINSGRYLIGTMEKIIQMQDTRSEDLSLAQFMEMDMTKIGHASLQVSLGERAWPPSAGYSFVCWFRYDNFLKDSVKDQEKKSRTGYVTSSHSGTRAEKHILRIFSVGAVDDVNTFYAELYLQDNGVLTLATSNSSTLSFSGLEMGEGKWHHLAVVHSKPNALAGLFQASVAYLYLNGKLRHTGKLGYALSPIGRSLQVIIGTPVTHAKVSKLSWRLRSCYLFEEVLSPGSICFMYLLGRGYRGIFQDAELLQFVPNQACGGNNMAILDALVVEPPTTTFTQRLDTAHKQGNAMFDGSGIVWDYDRLSSLSFQLMGKKLIFAFDGTPSDAFKASGTLSMINLVDPLSASASSIGGIPRFGRLNGDSYICRQNVIGDSIRAVGGIAVILLFVEASDTKDMLHMALSLLACALHQNPHNVFEMQACKGYHLLAIFLHRKMPLFDMHSLEIFFHIAACDASFQESPKLDRVHSVSSSIRASNDSFEELSLQKYSDEFSSVGSHGDMDDFFVQKDSLSHFSEHENSDLPNETANCIVLSNVDMVEHVLLDWTLWVTSPVSIQLALLGFLEQIVSMHWYRNHNLTLLRQINLVQHLLVTLQRGDVEVQVLEKVVGLLGIILKDGFLASELELVVTFAIMTFDPLEFRLHHQISQEIMGKHVIVRNMLLEMLIDLQVTISSDELLDQWHKIVSSKLITYFLDEAVHPTSMRWIMTLLGVCLTSSSTFTLKFRGNGGYRGLTHVLPSFYDSPDIYYIIFCLIFGKSIYPRVPEVRIGDFHALMSSDGCYGELKFVELLEPVIAMAKCTFNRLSIQAMLALQNDNASHSNVSLVAEIFEATSDYGGDLQAEALKHKTSARLMGGVAAAPVSTTSVLRFMVDLAKMCPSFSSICRKMDFLESCVDLYFSCVRAHCAVKMLKYLAIETHVDRNVNNNDDYQSMQSTLFSLPQEQDLSSKTSISITSFPQGMNSISSEEMQGLQISIPNDPTKRKEDFSIAESDTFKEDIQAIHNFDTESIEQMSSITCSTNDLSFRDSSGNPEPGRPIDASRPISLEVLNSPYLSEKSSLKVNRTPTSPAVALTSWFSISGSNSEAKVQLNATSSIRSSVCESDAFSEPSSNSDVLSAVNTFFPINPKLLDEIDDSGYGGGPCSAAATAVLDFIAIVLADMISEQTKASQHVESILEAVPLYVDIESVLVYQGLCLSRLMNFLERRLLRDDEEDEKKLDKSRWSVNLDILSTMIVDRVYIGAFPQPFGVLRTLEFLFSMLQLANKDGHIEEAVPSGKGLLSIKRGSRQLDAYINSLLKNANRVILYCFFPSFLIVINDEKSPIDICTILQLIIANKRLVLCPSNQDNDLICCLCVNLFTFLRDRREFSQNLAVDIIKYMLLHRQPILEELLVLKSNQGDDLDVLHGGFDKLLTGSLSDFFKWLCRSESTISYVLEQSVSITWKNYIIDSEKFPNTRINTEIRRKKEMGKKSQEAYKLDLKYEGQTIERRCALEMIRDAMSTELRVIRQDKYGWVLHAESEWQAHLQQLVHERGIFPIRKSTLEYEWKLCPIEGPYRMRKKLEHCKLKDDLVEIFLICGLNHENSKKDEEKLMNSLADSELDFEQFFSLQRNKLSQVSFNDDDYDDSNFKDVGEFQGEESMSAQIGWDEEESSANEASLYSAAELEAKSSVYSIHLTDNINLISDPSSPKQSSSIKIDNMQTKENKTKKELLDNGEYLIRPFLDFFEKIRFKYNCERVVGLDKHDGIFLIGDSCLYVIENYYIDDSGCICEKQNEDELSVIDQALGVKKDVTSSSEFLSKSSSIQGMKENKFHNGRAWAYNGGAWGKEKVCSSCSLSHLWHMWKLDSVHELLKRDYQLRPVAIEIFSMDGCNDLLVFHKKERDDVFKTLVSMNLPRNTILDTTISGSSKQEGHEGGRLFKVMAKSFSKRWQNGEISNFQYLMHLNTLAGRGYSDLTQYPVFPWVLADYESDTLDLLDPKTFRKLDKPIGCQTIEGEEEFKKRYESWDDPDVPKFHYGSHYSSAGIVLFYLLRLPPFSAENQKLQGGQFDHADRLFNSIRDTWISAAGKGNTSDVKELIPEFFYMPEFLENRFNHDLGEKQSGEKVGDVVLPPWANGSVREFIKKHREALESDYVSENLHHWIDLIFGYKQRGK</sequence>
<dbReference type="PROSITE" id="PS51783">
    <property type="entry name" value="PH_BEACH"/>
    <property type="match status" value="1"/>
</dbReference>
<dbReference type="EMBL" id="LFYR01001239">
    <property type="protein sequence ID" value="KMZ63364.1"/>
    <property type="molecule type" value="Genomic_DNA"/>
</dbReference>
<keyword evidence="2" id="KW-0677">Repeat</keyword>
<dbReference type="Pfam" id="PF14844">
    <property type="entry name" value="PH_BEACH"/>
    <property type="match status" value="1"/>
</dbReference>
<dbReference type="STRING" id="29655.A0A0K9P303"/>
<dbReference type="Proteomes" id="UP000036987">
    <property type="component" value="Unassembled WGS sequence"/>
</dbReference>
<dbReference type="SMART" id="SM01026">
    <property type="entry name" value="Beach"/>
    <property type="match status" value="1"/>
</dbReference>
<name>A0A0K9P303_ZOSMR</name>
<gene>
    <name evidence="5" type="ORF">ZOSMA_410G00040</name>
</gene>
<organism evidence="5 6">
    <name type="scientific">Zostera marina</name>
    <name type="common">Eelgrass</name>
    <dbReference type="NCBI Taxonomy" id="29655"/>
    <lineage>
        <taxon>Eukaryota</taxon>
        <taxon>Viridiplantae</taxon>
        <taxon>Streptophyta</taxon>
        <taxon>Embryophyta</taxon>
        <taxon>Tracheophyta</taxon>
        <taxon>Spermatophyta</taxon>
        <taxon>Magnoliopsida</taxon>
        <taxon>Liliopsida</taxon>
        <taxon>Zosteraceae</taxon>
        <taxon>Zostera</taxon>
    </lineage>
</organism>
<dbReference type="InterPro" id="IPR051944">
    <property type="entry name" value="BEACH_domain_protein"/>
</dbReference>
<keyword evidence="6" id="KW-1185">Reference proteome</keyword>
<dbReference type="InterPro" id="IPR013320">
    <property type="entry name" value="ConA-like_dom_sf"/>
</dbReference>
<feature type="domain" description="BEACH-type PH" evidence="4">
    <location>
        <begin position="2398"/>
        <end position="2564"/>
    </location>
</feature>
<dbReference type="Gene3D" id="1.10.1540.10">
    <property type="entry name" value="BEACH domain"/>
    <property type="match status" value="1"/>
</dbReference>
<dbReference type="SUPFAM" id="SSF81837">
    <property type="entry name" value="BEACH domain"/>
    <property type="match status" value="1"/>
</dbReference>
<dbReference type="Gene3D" id="2.60.120.200">
    <property type="match status" value="1"/>
</dbReference>
<dbReference type="SUPFAM" id="SSF48371">
    <property type="entry name" value="ARM repeat"/>
    <property type="match status" value="1"/>
</dbReference>
<dbReference type="PANTHER" id="PTHR46108:SF4">
    <property type="entry name" value="BLUE CHEESE"/>
    <property type="match status" value="1"/>
</dbReference>
<protein>
    <submittedName>
        <fullName evidence="5">Beige/BEACH domain containing protein</fullName>
    </submittedName>
</protein>
<dbReference type="CDD" id="cd01201">
    <property type="entry name" value="PH_BEACH"/>
    <property type="match status" value="1"/>
</dbReference>
<accession>A0A0K9P303</accession>